<dbReference type="GO" id="GO:0016891">
    <property type="term" value="F:RNA endonuclease activity producing 5'-phosphomonoesters, hydrolytic mechanism"/>
    <property type="evidence" value="ECO:0007669"/>
    <property type="project" value="TreeGrafter"/>
</dbReference>
<dbReference type="InterPro" id="IPR025202">
    <property type="entry name" value="PLD-like_dom"/>
</dbReference>
<comment type="similarity">
    <text evidence="2">Belongs to the phospholipase D family.</text>
</comment>
<dbReference type="GO" id="GO:0016042">
    <property type="term" value="P:lipid catabolic process"/>
    <property type="evidence" value="ECO:0007669"/>
    <property type="project" value="UniProtKB-KW"/>
</dbReference>
<proteinExistence type="inferred from homology"/>
<evidence type="ECO:0000256" key="2">
    <source>
        <dbReference type="ARBA" id="ARBA00008664"/>
    </source>
</evidence>
<feature type="non-terminal residue" evidence="8">
    <location>
        <position position="237"/>
    </location>
</feature>
<reference evidence="8 9" key="1">
    <citation type="journal article" date="2018" name="Nat. Biotechnol.">
        <title>A standardized bacterial taxonomy based on genome phylogeny substantially revises the tree of life.</title>
        <authorList>
            <person name="Parks D.H."/>
            <person name="Chuvochina M."/>
            <person name="Waite D.W."/>
            <person name="Rinke C."/>
            <person name="Skarshewski A."/>
            <person name="Chaumeil P.A."/>
            <person name="Hugenholtz P."/>
        </authorList>
    </citation>
    <scope>NUCLEOTIDE SEQUENCE [LARGE SCALE GENOMIC DNA]</scope>
    <source>
        <strain evidence="8">UBA9667</strain>
    </source>
</reference>
<gene>
    <name evidence="8" type="ORF">DHW31_08655</name>
</gene>
<dbReference type="Pfam" id="PF13091">
    <property type="entry name" value="PLDc_2"/>
    <property type="match status" value="1"/>
</dbReference>
<dbReference type="InterPro" id="IPR001736">
    <property type="entry name" value="PLipase_D/transphosphatidylase"/>
</dbReference>
<keyword evidence="5" id="KW-0442">Lipid degradation</keyword>
<dbReference type="AlphaFoldDB" id="A0A3D2SEZ9"/>
<evidence type="ECO:0000313" key="8">
    <source>
        <dbReference type="EMBL" id="HCK24832.1"/>
    </source>
</evidence>
<sequence>MKVLQFINHLIQEDIISDKDIALAMSNLIESINLHEYNILVDACNRNSIDKEEVFNSLFMKATEDAQYQMWKDGYVSVCPAKMLLRDLEKEDANISTLINKEYDRYLTHCDAFFDGIQDIILDYISHAEDSIKIAMAWFTNPVIFNRLLRVCKRGVSVELLINNDLINNRLNGLPFNKLIGAGADLYIAEPPKLIHNKFCIIDDNLVIDGSYNWTILAEKHNDENIVVIKNGNVINS</sequence>
<accession>A0A3D2SEZ9</accession>
<keyword evidence="6" id="KW-0443">Lipid metabolism</keyword>
<dbReference type="PROSITE" id="PS50035">
    <property type="entry name" value="PLD"/>
    <property type="match status" value="1"/>
</dbReference>
<comment type="catalytic activity">
    <reaction evidence="1">
        <text>a 1,2-diacyl-sn-glycero-3-phosphocholine + H2O = a 1,2-diacyl-sn-glycero-3-phosphate + choline + H(+)</text>
        <dbReference type="Rhea" id="RHEA:14445"/>
        <dbReference type="ChEBI" id="CHEBI:15354"/>
        <dbReference type="ChEBI" id="CHEBI:15377"/>
        <dbReference type="ChEBI" id="CHEBI:15378"/>
        <dbReference type="ChEBI" id="CHEBI:57643"/>
        <dbReference type="ChEBI" id="CHEBI:58608"/>
        <dbReference type="EC" id="3.1.4.4"/>
    </reaction>
</comment>
<dbReference type="EMBL" id="DPVG01000314">
    <property type="protein sequence ID" value="HCK24832.1"/>
    <property type="molecule type" value="Genomic_DNA"/>
</dbReference>
<evidence type="ECO:0000256" key="6">
    <source>
        <dbReference type="ARBA" id="ARBA00023098"/>
    </source>
</evidence>
<comment type="caution">
    <text evidence="8">The sequence shown here is derived from an EMBL/GenBank/DDBJ whole genome shotgun (WGS) entry which is preliminary data.</text>
</comment>
<feature type="domain" description="PLD phosphodiesterase" evidence="7">
    <location>
        <begin position="191"/>
        <end position="218"/>
    </location>
</feature>
<protein>
    <recommendedName>
        <fullName evidence="3">phospholipase D</fullName>
        <ecNumber evidence="3">3.1.4.4</ecNumber>
    </recommendedName>
</protein>
<evidence type="ECO:0000259" key="7">
    <source>
        <dbReference type="PROSITE" id="PS50035"/>
    </source>
</evidence>
<evidence type="ECO:0000313" key="9">
    <source>
        <dbReference type="Proteomes" id="UP000263098"/>
    </source>
</evidence>
<keyword evidence="4" id="KW-0378">Hydrolase</keyword>
<dbReference type="GO" id="GO:0006793">
    <property type="term" value="P:phosphorus metabolic process"/>
    <property type="evidence" value="ECO:0007669"/>
    <property type="project" value="UniProtKB-ARBA"/>
</dbReference>
<dbReference type="SUPFAM" id="SSF56024">
    <property type="entry name" value="Phospholipase D/nuclease"/>
    <property type="match status" value="1"/>
</dbReference>
<evidence type="ECO:0000256" key="1">
    <source>
        <dbReference type="ARBA" id="ARBA00000798"/>
    </source>
</evidence>
<evidence type="ECO:0000256" key="3">
    <source>
        <dbReference type="ARBA" id="ARBA00012027"/>
    </source>
</evidence>
<evidence type="ECO:0000256" key="5">
    <source>
        <dbReference type="ARBA" id="ARBA00022963"/>
    </source>
</evidence>
<dbReference type="PANTHER" id="PTHR43856:SF1">
    <property type="entry name" value="MITOCHONDRIAL CARDIOLIPIN HYDROLASE"/>
    <property type="match status" value="1"/>
</dbReference>
<dbReference type="Proteomes" id="UP000263098">
    <property type="component" value="Unassembled WGS sequence"/>
</dbReference>
<dbReference type="PANTHER" id="PTHR43856">
    <property type="entry name" value="CARDIOLIPIN HYDROLASE"/>
    <property type="match status" value="1"/>
</dbReference>
<name>A0A3D2SEZ9_9BACE</name>
<dbReference type="GO" id="GO:0004630">
    <property type="term" value="F:phospholipase D activity"/>
    <property type="evidence" value="ECO:0007669"/>
    <property type="project" value="UniProtKB-EC"/>
</dbReference>
<dbReference type="EC" id="3.1.4.4" evidence="3"/>
<organism evidence="8 9">
    <name type="scientific">Bacteroides graminisolvens</name>
    <dbReference type="NCBI Taxonomy" id="477666"/>
    <lineage>
        <taxon>Bacteria</taxon>
        <taxon>Pseudomonadati</taxon>
        <taxon>Bacteroidota</taxon>
        <taxon>Bacteroidia</taxon>
        <taxon>Bacteroidales</taxon>
        <taxon>Bacteroidaceae</taxon>
        <taxon>Bacteroides</taxon>
    </lineage>
</organism>
<dbReference type="InterPro" id="IPR051406">
    <property type="entry name" value="PLD_domain"/>
</dbReference>
<evidence type="ECO:0000256" key="4">
    <source>
        <dbReference type="ARBA" id="ARBA00022801"/>
    </source>
</evidence>
<dbReference type="Gene3D" id="3.30.870.10">
    <property type="entry name" value="Endonuclease Chain A"/>
    <property type="match status" value="1"/>
</dbReference>